<evidence type="ECO:0000256" key="4">
    <source>
        <dbReference type="ARBA" id="ARBA00022989"/>
    </source>
</evidence>
<dbReference type="GO" id="GO:0006487">
    <property type="term" value="P:protein N-linked glycosylation"/>
    <property type="evidence" value="ECO:0007669"/>
    <property type="project" value="UniProtKB-UniRule"/>
</dbReference>
<keyword evidence="4 6" id="KW-1133">Transmembrane helix</keyword>
<name>A0A4S2N754_9PEZI</name>
<gene>
    <name evidence="7" type="ORF">EX30DRAFT_337393</name>
</gene>
<dbReference type="Proteomes" id="UP000298138">
    <property type="component" value="Unassembled WGS sequence"/>
</dbReference>
<keyword evidence="3 6" id="KW-0812">Transmembrane</keyword>
<evidence type="ECO:0000256" key="3">
    <source>
        <dbReference type="ARBA" id="ARBA00022692"/>
    </source>
</evidence>
<dbReference type="Pfam" id="PF05251">
    <property type="entry name" value="Ost5"/>
    <property type="match status" value="1"/>
</dbReference>
<evidence type="ECO:0000256" key="1">
    <source>
        <dbReference type="ARBA" id="ARBA00004141"/>
    </source>
</evidence>
<organism evidence="7 8">
    <name type="scientific">Ascodesmis nigricans</name>
    <dbReference type="NCBI Taxonomy" id="341454"/>
    <lineage>
        <taxon>Eukaryota</taxon>
        <taxon>Fungi</taxon>
        <taxon>Dikarya</taxon>
        <taxon>Ascomycota</taxon>
        <taxon>Pezizomycotina</taxon>
        <taxon>Pezizomycetes</taxon>
        <taxon>Pezizales</taxon>
        <taxon>Ascodesmidaceae</taxon>
        <taxon>Ascodesmis</taxon>
    </lineage>
</organism>
<accession>A0A4S2N754</accession>
<comment type="subunit">
    <text evidence="6">Component of the oligosaccharyltransferase (OST) complex.</text>
</comment>
<evidence type="ECO:0000313" key="7">
    <source>
        <dbReference type="EMBL" id="TGZ84954.1"/>
    </source>
</evidence>
<evidence type="ECO:0000256" key="6">
    <source>
        <dbReference type="RuleBase" id="RU367008"/>
    </source>
</evidence>
<dbReference type="InterPro" id="IPR007915">
    <property type="entry name" value="TMEM258/Ost5"/>
</dbReference>
<evidence type="ECO:0000313" key="8">
    <source>
        <dbReference type="Proteomes" id="UP000298138"/>
    </source>
</evidence>
<dbReference type="GO" id="GO:0008250">
    <property type="term" value="C:oligosaccharyltransferase complex"/>
    <property type="evidence" value="ECO:0007669"/>
    <property type="project" value="UniProtKB-UniRule"/>
</dbReference>
<feature type="transmembrane region" description="Helical" evidence="6">
    <location>
        <begin position="47"/>
        <end position="71"/>
    </location>
</feature>
<protein>
    <recommendedName>
        <fullName evidence="6">Dolichyl-diphosphooligosaccharide-protein glycosyltransferase subunit OST5</fullName>
    </recommendedName>
</protein>
<sequence length="72" mass="7582">MEIEWESMSPFAPAVSKDLHAPVALVLMAIGFIFSGNFFLNKSPSALLVALPASAAFAFGAVFLMCAVGVYV</sequence>
<feature type="transmembrane region" description="Helical" evidence="6">
    <location>
        <begin position="20"/>
        <end position="40"/>
    </location>
</feature>
<dbReference type="EMBL" id="ML220112">
    <property type="protein sequence ID" value="TGZ84954.1"/>
    <property type="molecule type" value="Genomic_DNA"/>
</dbReference>
<dbReference type="OrthoDB" id="5371169at2759"/>
<evidence type="ECO:0000256" key="2">
    <source>
        <dbReference type="ARBA" id="ARBA00009825"/>
    </source>
</evidence>
<dbReference type="InParanoid" id="A0A4S2N754"/>
<reference evidence="7 8" key="1">
    <citation type="submission" date="2019-04" db="EMBL/GenBank/DDBJ databases">
        <title>Comparative genomics and transcriptomics to analyze fruiting body development in filamentous ascomycetes.</title>
        <authorList>
            <consortium name="DOE Joint Genome Institute"/>
            <person name="Lutkenhaus R."/>
            <person name="Traeger S."/>
            <person name="Breuer J."/>
            <person name="Kuo A."/>
            <person name="Lipzen A."/>
            <person name="Pangilinan J."/>
            <person name="Dilworth D."/>
            <person name="Sandor L."/>
            <person name="Poggeler S."/>
            <person name="Barry K."/>
            <person name="Grigoriev I.V."/>
            <person name="Nowrousian M."/>
        </authorList>
    </citation>
    <scope>NUCLEOTIDE SEQUENCE [LARGE SCALE GENOMIC DNA]</scope>
    <source>
        <strain evidence="7 8">CBS 389.68</strain>
    </source>
</reference>
<evidence type="ECO:0000256" key="5">
    <source>
        <dbReference type="ARBA" id="ARBA00023136"/>
    </source>
</evidence>
<comment type="subcellular location">
    <subcellularLocation>
        <location evidence="1 6">Membrane</location>
        <topology evidence="1 6">Multi-pass membrane protein</topology>
    </subcellularLocation>
</comment>
<dbReference type="STRING" id="341454.A0A4S2N754"/>
<keyword evidence="5 6" id="KW-0472">Membrane</keyword>
<comment type="function">
    <text evidence="6">Subunit of the oligosaccharyl transferase (OST) complex that catalyzes the initial transfer of a defined glycan (Glc(3)Man(9)GlcNAc(2) in eukaryotes) from the lipid carrier dolichol-pyrophosphate to an asparagine residue within an Asn-X-Ser/Thr consensus motif in nascent polypeptide chains, the first step in protein N-glycosylation. N-glycosylation occurs cotranslationally and the complex associates with the Sec61 complex at the channel-forming translocon complex that mediates protein translocation across the endoplasmic reticulum (ER). All subunits are required for a maximal enzyme activity.</text>
</comment>
<keyword evidence="8" id="KW-1185">Reference proteome</keyword>
<proteinExistence type="inferred from homology"/>
<comment type="similarity">
    <text evidence="2 6">Belongs to the OST5 family.</text>
</comment>
<dbReference type="AlphaFoldDB" id="A0A4S2N754"/>